<dbReference type="EMBL" id="VWPK01000001">
    <property type="protein sequence ID" value="KAA5614648.1"/>
    <property type="molecule type" value="Genomic_DNA"/>
</dbReference>
<name>A0A5M6J4X7_9PROT</name>
<evidence type="ECO:0000313" key="1">
    <source>
        <dbReference type="EMBL" id="KAA5614648.1"/>
    </source>
</evidence>
<keyword evidence="2" id="KW-1185">Reference proteome</keyword>
<gene>
    <name evidence="1" type="ORF">F1189_00525</name>
</gene>
<organism evidence="1 2">
    <name type="scientific">Rhodovastum atsumiense</name>
    <dbReference type="NCBI Taxonomy" id="504468"/>
    <lineage>
        <taxon>Bacteria</taxon>
        <taxon>Pseudomonadati</taxon>
        <taxon>Pseudomonadota</taxon>
        <taxon>Alphaproteobacteria</taxon>
        <taxon>Acetobacterales</taxon>
        <taxon>Acetobacteraceae</taxon>
        <taxon>Rhodovastum</taxon>
    </lineage>
</organism>
<protein>
    <submittedName>
        <fullName evidence="1">Uncharacterized protein</fullName>
    </submittedName>
</protein>
<sequence>MPLDASPAVAPTANATFPDHDLAFAHAWAAVAPGGWALTADPTDAGELIRIYPPDSQLPGFTIRLEAGVVVTRRHRPVQVRGGAVAVGQHASLPEAVLALCPLTQAQMDELRQVMRDRYGV</sequence>
<dbReference type="AlphaFoldDB" id="A0A5M6J4X7"/>
<dbReference type="Proteomes" id="UP000325255">
    <property type="component" value="Unassembled WGS sequence"/>
</dbReference>
<proteinExistence type="predicted"/>
<dbReference type="RefSeq" id="WP_150038390.1">
    <property type="nucleotide sequence ID" value="NZ_OW485601.1"/>
</dbReference>
<reference evidence="1 2" key="1">
    <citation type="submission" date="2019-09" db="EMBL/GenBank/DDBJ databases">
        <title>Genome sequence of Rhodovastum atsumiense, a diverse member of the Acetobacteraceae family of non-sulfur purple photosynthetic bacteria.</title>
        <authorList>
            <person name="Meyer T."/>
            <person name="Kyndt J."/>
        </authorList>
    </citation>
    <scope>NUCLEOTIDE SEQUENCE [LARGE SCALE GENOMIC DNA]</scope>
    <source>
        <strain evidence="1 2">DSM 21279</strain>
    </source>
</reference>
<accession>A0A5M6J4X7</accession>
<evidence type="ECO:0000313" key="2">
    <source>
        <dbReference type="Proteomes" id="UP000325255"/>
    </source>
</evidence>
<comment type="caution">
    <text evidence="1">The sequence shown here is derived from an EMBL/GenBank/DDBJ whole genome shotgun (WGS) entry which is preliminary data.</text>
</comment>